<feature type="domain" description="DUF6884" evidence="1">
    <location>
        <begin position="4"/>
        <end position="133"/>
    </location>
</feature>
<dbReference type="RefSeq" id="WP_052232908.1">
    <property type="nucleotide sequence ID" value="NZ_JANKBY010000367.1"/>
</dbReference>
<proteinExistence type="predicted"/>
<organism evidence="3 4">
    <name type="scientific">Terrisporobacter muris</name>
    <dbReference type="NCBI Taxonomy" id="2963284"/>
    <lineage>
        <taxon>Bacteria</taxon>
        <taxon>Bacillati</taxon>
        <taxon>Bacillota</taxon>
        <taxon>Clostridia</taxon>
        <taxon>Peptostreptococcales</taxon>
        <taxon>Peptostreptococcaceae</taxon>
        <taxon>Terrisporobacter</taxon>
    </lineage>
</organism>
<evidence type="ECO:0000259" key="2">
    <source>
        <dbReference type="Pfam" id="PF26468"/>
    </source>
</evidence>
<dbReference type="Pfam" id="PF26468">
    <property type="entry name" value="GIY_YIG_3"/>
    <property type="match status" value="1"/>
</dbReference>
<sequence>MSKIVLISCANGKKTGFNLVKDIDKESQLFKLSMDYGKKIADEIYILTSRYGLVKERDYTPSYNESASFRSEMENRLWSLEILEQLNNFTDIHEDEYIILADRSYYKNYIKFLKKVGTPFNNLSVEDKINFLREELDEGHGCKISYGEKLHILFNSMKRYNYNNLDEIPFTNGIYIVLDKKEKYKDMDRIVRIGTHDNDNKLIVRIKNHYKNGFKDSSFFRKNIGKSILSYNEHYYLYIWNINFNDKVNESKYAELRDMEVESTLEEKISNYMKERFEFVCFEVEDVKERHRLEEGLISTIYHDKDFESSDKWLGKYSPMDEIRDSKMWVSKGLDKAQLNEIEFRQVITLCLKSNEESEEFS</sequence>
<protein>
    <recommendedName>
        <fullName evidence="5">GIY-YIG nuclease family protein</fullName>
    </recommendedName>
</protein>
<dbReference type="EMBL" id="JANKBY010000367">
    <property type="protein sequence ID" value="MCR1824666.1"/>
    <property type="molecule type" value="Genomic_DNA"/>
</dbReference>
<reference evidence="3" key="1">
    <citation type="submission" date="2022-07" db="EMBL/GenBank/DDBJ databases">
        <title>Enhanced cultured diversity of the mouse gut microbiota enables custom-made synthetic communities.</title>
        <authorList>
            <person name="Afrizal A."/>
        </authorList>
    </citation>
    <scope>NUCLEOTIDE SEQUENCE</scope>
    <source>
        <strain evidence="3">DSM 29186</strain>
    </source>
</reference>
<evidence type="ECO:0000313" key="4">
    <source>
        <dbReference type="Proteomes" id="UP001140817"/>
    </source>
</evidence>
<dbReference type="InterPro" id="IPR049251">
    <property type="entry name" value="DUF6884"/>
</dbReference>
<dbReference type="Pfam" id="PF21818">
    <property type="entry name" value="DUF6884"/>
    <property type="match status" value="1"/>
</dbReference>
<dbReference type="Proteomes" id="UP001140817">
    <property type="component" value="Unassembled WGS sequence"/>
</dbReference>
<keyword evidence="4" id="KW-1185">Reference proteome</keyword>
<accession>A0A9X2MEB8</accession>
<name>A0A9X2MEB8_9FIRM</name>
<dbReference type="InterPro" id="IPR058782">
    <property type="entry name" value="GIY_YIG_3"/>
</dbReference>
<gene>
    <name evidence="3" type="ORF">NSA58_17950</name>
</gene>
<evidence type="ECO:0008006" key="5">
    <source>
        <dbReference type="Google" id="ProtNLM"/>
    </source>
</evidence>
<evidence type="ECO:0000259" key="1">
    <source>
        <dbReference type="Pfam" id="PF21818"/>
    </source>
</evidence>
<comment type="caution">
    <text evidence="3">The sequence shown here is derived from an EMBL/GenBank/DDBJ whole genome shotgun (WGS) entry which is preliminary data.</text>
</comment>
<feature type="domain" description="GIY-YIG" evidence="2">
    <location>
        <begin position="171"/>
        <end position="336"/>
    </location>
</feature>
<dbReference type="AlphaFoldDB" id="A0A9X2MEB8"/>
<evidence type="ECO:0000313" key="3">
    <source>
        <dbReference type="EMBL" id="MCR1824666.1"/>
    </source>
</evidence>